<sequence length="105" mass="12032">MYNLEGSTTIRNPNSSLTNQVNAELRFPIHSDLLQLPTLRTPIRAPHRQRYRQPPTKNFLKKCKVASRDDEQRTLTIPRQFAGNKDTEASGSYFLSIFPDGETVQ</sequence>
<dbReference type="EMBL" id="BKCP01005627">
    <property type="protein sequence ID" value="GER39338.1"/>
    <property type="molecule type" value="Genomic_DNA"/>
</dbReference>
<organism evidence="1 2">
    <name type="scientific">Striga asiatica</name>
    <name type="common">Asiatic witchweed</name>
    <name type="synonym">Buchnera asiatica</name>
    <dbReference type="NCBI Taxonomy" id="4170"/>
    <lineage>
        <taxon>Eukaryota</taxon>
        <taxon>Viridiplantae</taxon>
        <taxon>Streptophyta</taxon>
        <taxon>Embryophyta</taxon>
        <taxon>Tracheophyta</taxon>
        <taxon>Spermatophyta</taxon>
        <taxon>Magnoliopsida</taxon>
        <taxon>eudicotyledons</taxon>
        <taxon>Gunneridae</taxon>
        <taxon>Pentapetalae</taxon>
        <taxon>asterids</taxon>
        <taxon>lamiids</taxon>
        <taxon>Lamiales</taxon>
        <taxon>Orobanchaceae</taxon>
        <taxon>Buchnereae</taxon>
        <taxon>Striga</taxon>
    </lineage>
</organism>
<gene>
    <name evidence="1" type="ORF">STAS_15949</name>
</gene>
<evidence type="ECO:0000313" key="2">
    <source>
        <dbReference type="Proteomes" id="UP000325081"/>
    </source>
</evidence>
<protein>
    <submittedName>
        <fullName evidence="1">Diphthamide biosynthesis protein 1</fullName>
    </submittedName>
</protein>
<accession>A0A5A7Q3B0</accession>
<dbReference type="Proteomes" id="UP000325081">
    <property type="component" value="Unassembled WGS sequence"/>
</dbReference>
<evidence type="ECO:0000313" key="1">
    <source>
        <dbReference type="EMBL" id="GER39338.1"/>
    </source>
</evidence>
<comment type="caution">
    <text evidence="1">The sequence shown here is derived from an EMBL/GenBank/DDBJ whole genome shotgun (WGS) entry which is preliminary data.</text>
</comment>
<keyword evidence="2" id="KW-1185">Reference proteome</keyword>
<reference evidence="2" key="1">
    <citation type="journal article" date="2019" name="Curr. Biol.">
        <title>Genome Sequence of Striga asiatica Provides Insight into the Evolution of Plant Parasitism.</title>
        <authorList>
            <person name="Yoshida S."/>
            <person name="Kim S."/>
            <person name="Wafula E.K."/>
            <person name="Tanskanen J."/>
            <person name="Kim Y.M."/>
            <person name="Honaas L."/>
            <person name="Yang Z."/>
            <person name="Spallek T."/>
            <person name="Conn C.E."/>
            <person name="Ichihashi Y."/>
            <person name="Cheong K."/>
            <person name="Cui S."/>
            <person name="Der J.P."/>
            <person name="Gundlach H."/>
            <person name="Jiao Y."/>
            <person name="Hori C."/>
            <person name="Ishida J.K."/>
            <person name="Kasahara H."/>
            <person name="Kiba T."/>
            <person name="Kim M.S."/>
            <person name="Koo N."/>
            <person name="Laohavisit A."/>
            <person name="Lee Y.H."/>
            <person name="Lumba S."/>
            <person name="McCourt P."/>
            <person name="Mortimer J.C."/>
            <person name="Mutuku J.M."/>
            <person name="Nomura T."/>
            <person name="Sasaki-Sekimoto Y."/>
            <person name="Seto Y."/>
            <person name="Wang Y."/>
            <person name="Wakatake T."/>
            <person name="Sakakibara H."/>
            <person name="Demura T."/>
            <person name="Yamaguchi S."/>
            <person name="Yoneyama K."/>
            <person name="Manabe R.I."/>
            <person name="Nelson D.C."/>
            <person name="Schulman A.H."/>
            <person name="Timko M.P."/>
            <person name="dePamphilis C.W."/>
            <person name="Choi D."/>
            <person name="Shirasu K."/>
        </authorList>
    </citation>
    <scope>NUCLEOTIDE SEQUENCE [LARGE SCALE GENOMIC DNA]</scope>
    <source>
        <strain evidence="2">cv. UVA1</strain>
    </source>
</reference>
<proteinExistence type="predicted"/>
<dbReference type="AlphaFoldDB" id="A0A5A7Q3B0"/>
<name>A0A5A7Q3B0_STRAF</name>